<evidence type="ECO:0000256" key="7">
    <source>
        <dbReference type="PIRSR" id="PIRSR627057-1"/>
    </source>
</evidence>
<feature type="transmembrane region" description="Helical" evidence="9">
    <location>
        <begin position="114"/>
        <end position="141"/>
    </location>
</feature>
<feature type="domain" description="Peptidase M48" evidence="10">
    <location>
        <begin position="221"/>
        <end position="445"/>
    </location>
</feature>
<comment type="subcellular location">
    <subcellularLocation>
        <location evidence="9">Endoplasmic reticulum membrane</location>
        <topology evidence="9">Multi-pass membrane protein</topology>
    </subcellularLocation>
</comment>
<accession>A0A8S1CT56</accession>
<feature type="transmembrane region" description="Helical" evidence="9">
    <location>
        <begin position="188"/>
        <end position="207"/>
    </location>
</feature>
<keyword evidence="9" id="KW-0256">Endoplasmic reticulum</keyword>
<evidence type="ECO:0000259" key="10">
    <source>
        <dbReference type="Pfam" id="PF01435"/>
    </source>
</evidence>
<dbReference type="InterPro" id="IPR027057">
    <property type="entry name" value="CAXX_Prtase_1"/>
</dbReference>
<protein>
    <recommendedName>
        <fullName evidence="9">CAAX prenyl protease</fullName>
        <ecNumber evidence="9">3.4.24.84</ecNumber>
    </recommendedName>
</protein>
<feature type="transmembrane region" description="Helical" evidence="9">
    <location>
        <begin position="323"/>
        <end position="340"/>
    </location>
</feature>
<dbReference type="InterPro" id="IPR001915">
    <property type="entry name" value="Peptidase_M48"/>
</dbReference>
<dbReference type="Proteomes" id="UP000494165">
    <property type="component" value="Unassembled WGS sequence"/>
</dbReference>
<feature type="active site" evidence="7">
    <location>
        <position position="310"/>
    </location>
</feature>
<dbReference type="FunFam" id="3.30.2010.10:FF:000003">
    <property type="entry name" value="CAAX prenyl protease"/>
    <property type="match status" value="1"/>
</dbReference>
<keyword evidence="5 9" id="KW-0482">Metalloprotease</keyword>
<name>A0A8S1CT56_9INSE</name>
<keyword evidence="1 9" id="KW-0645">Protease</keyword>
<proteinExistence type="inferred from homology"/>
<keyword evidence="9" id="KW-1133">Transmembrane helix</keyword>
<feature type="domain" description="CAAX prenyl protease 1 N-terminal" evidence="11">
    <location>
        <begin position="33"/>
        <end position="217"/>
    </location>
</feature>
<keyword evidence="4 8" id="KW-0862">Zinc</keyword>
<comment type="similarity">
    <text evidence="9">Belongs to the peptidase M48A family.</text>
</comment>
<comment type="cofactor">
    <cofactor evidence="8 9">
        <name>Zn(2+)</name>
        <dbReference type="ChEBI" id="CHEBI:29105"/>
    </cofactor>
    <text evidence="8 9">Binds 1 zinc ion per subunit.</text>
</comment>
<keyword evidence="9" id="KW-0812">Transmembrane</keyword>
<keyword evidence="9" id="KW-0472">Membrane</keyword>
<dbReference type="Pfam" id="PF16491">
    <property type="entry name" value="Peptidase_M48_N"/>
    <property type="match status" value="1"/>
</dbReference>
<feature type="active site" description="Proton donor" evidence="7">
    <location>
        <position position="393"/>
    </location>
</feature>
<evidence type="ECO:0000256" key="9">
    <source>
        <dbReference type="RuleBase" id="RU366005"/>
    </source>
</evidence>
<organism evidence="12 13">
    <name type="scientific">Cloeon dipterum</name>
    <dbReference type="NCBI Taxonomy" id="197152"/>
    <lineage>
        <taxon>Eukaryota</taxon>
        <taxon>Metazoa</taxon>
        <taxon>Ecdysozoa</taxon>
        <taxon>Arthropoda</taxon>
        <taxon>Hexapoda</taxon>
        <taxon>Insecta</taxon>
        <taxon>Pterygota</taxon>
        <taxon>Palaeoptera</taxon>
        <taxon>Ephemeroptera</taxon>
        <taxon>Pisciforma</taxon>
        <taxon>Baetidae</taxon>
        <taxon>Cloeon</taxon>
    </lineage>
</organism>
<dbReference type="GO" id="GO:0005789">
    <property type="term" value="C:endoplasmic reticulum membrane"/>
    <property type="evidence" value="ECO:0007669"/>
    <property type="project" value="UniProtKB-SubCell"/>
</dbReference>
<reference evidence="12 13" key="1">
    <citation type="submission" date="2020-04" db="EMBL/GenBank/DDBJ databases">
        <authorList>
            <person name="Alioto T."/>
            <person name="Alioto T."/>
            <person name="Gomez Garrido J."/>
        </authorList>
    </citation>
    <scope>NUCLEOTIDE SEQUENCE [LARGE SCALE GENOMIC DNA]</scope>
</reference>
<dbReference type="OrthoDB" id="360839at2759"/>
<dbReference type="EC" id="3.4.24.84" evidence="9"/>
<evidence type="ECO:0000256" key="2">
    <source>
        <dbReference type="ARBA" id="ARBA00022723"/>
    </source>
</evidence>
<feature type="binding site" evidence="8">
    <location>
        <position position="309"/>
    </location>
    <ligand>
        <name>Zn(2+)</name>
        <dbReference type="ChEBI" id="CHEBI:29105"/>
        <note>catalytic</note>
    </ligand>
</feature>
<evidence type="ECO:0000256" key="6">
    <source>
        <dbReference type="ARBA" id="ARBA00044456"/>
    </source>
</evidence>
<evidence type="ECO:0000313" key="13">
    <source>
        <dbReference type="Proteomes" id="UP000494165"/>
    </source>
</evidence>
<dbReference type="InterPro" id="IPR032456">
    <property type="entry name" value="Peptidase_M48_N"/>
</dbReference>
<feature type="transmembrane region" description="Helical" evidence="9">
    <location>
        <begin position="360"/>
        <end position="384"/>
    </location>
</feature>
<dbReference type="Pfam" id="PF01435">
    <property type="entry name" value="Peptidase_M48"/>
    <property type="match status" value="1"/>
</dbReference>
<comment type="caution">
    <text evidence="12">The sequence shown here is derived from an EMBL/GenBank/DDBJ whole genome shotgun (WGS) entry which is preliminary data.</text>
</comment>
<dbReference type="GO" id="GO:0004222">
    <property type="term" value="F:metalloendopeptidase activity"/>
    <property type="evidence" value="ECO:0007669"/>
    <property type="project" value="UniProtKB-UniRule"/>
</dbReference>
<feature type="transmembrane region" description="Helical" evidence="9">
    <location>
        <begin position="70"/>
        <end position="94"/>
    </location>
</feature>
<dbReference type="EMBL" id="CADEPI010000038">
    <property type="protein sequence ID" value="CAB3368465.1"/>
    <property type="molecule type" value="Genomic_DNA"/>
</dbReference>
<comment type="catalytic activity">
    <reaction evidence="6 9">
        <text>Hydrolyzes the peptide bond -P2-(S-farnesyl or geranylgeranyl)C-P1'-P2'-P3'-COOH where P1' and P2' are amino acids with aliphatic side chains and P3' is any C-terminal residue.</text>
        <dbReference type="EC" id="3.4.24.84"/>
    </reaction>
</comment>
<feature type="transmembrane region" description="Helical" evidence="9">
    <location>
        <begin position="162"/>
        <end position="182"/>
    </location>
</feature>
<evidence type="ECO:0000256" key="3">
    <source>
        <dbReference type="ARBA" id="ARBA00022801"/>
    </source>
</evidence>
<feature type="transmembrane region" description="Helical" evidence="9">
    <location>
        <begin position="12"/>
        <end position="30"/>
    </location>
</feature>
<evidence type="ECO:0000256" key="4">
    <source>
        <dbReference type="ARBA" id="ARBA00022833"/>
    </source>
</evidence>
<comment type="function">
    <text evidence="9">Proteolytically removes the C-terminal three residues of farnesylated proteins.</text>
</comment>
<dbReference type="GO" id="GO:0071586">
    <property type="term" value="P:CAAX-box protein processing"/>
    <property type="evidence" value="ECO:0007669"/>
    <property type="project" value="UniProtKB-UniRule"/>
</dbReference>
<evidence type="ECO:0000256" key="1">
    <source>
        <dbReference type="ARBA" id="ARBA00022670"/>
    </source>
</evidence>
<evidence type="ECO:0000256" key="5">
    <source>
        <dbReference type="ARBA" id="ARBA00023049"/>
    </source>
</evidence>
<gene>
    <name evidence="12" type="ORF">CLODIP_2_CD07275</name>
</gene>
<evidence type="ECO:0000259" key="11">
    <source>
        <dbReference type="Pfam" id="PF16491"/>
    </source>
</evidence>
<keyword evidence="13" id="KW-1185">Reference proteome</keyword>
<sequence>MLDFRLEENQLLWAILTFQILEYLWELYLARRQHSVYCKKVTVPQELKGILSDETYTKARVYALDKSNFGLIKGIITTIIGTAFVLLNGFKIFWTQAKLLLIQVGLNPESEIQVSMAFMLIMNLMNVVIAMPFTVYSTFVLEEKHGFNKQTPGFFIKDQIKSFFVGQLISLPLVAGLVGIVHWGGKFFFVYLWGFATMVIFFLMTIYPDFIAPLFDKYSPLPEGELRSSIEALAKSIDFPLYKLYVVEGSKRSVHSNAYFYGFFKNKRIVLFDTLLKDYTPEDKKDEEPKEEGEKKGCSNEEVLAVLAHELGHWQLNHVAKNVIIMQVNLFLMFAAFGFFSQYEPMYRAFGFLSEKPVLVGMVIVLQYIFSPYNAVLGCVLTCLSRHFEFQADEFAVHMKKGKELCDALIKLNKDNLSFPQNDWLYSAWHHSHPPLLERMAAIKKLGKPKSN</sequence>
<feature type="binding site" evidence="8">
    <location>
        <position position="313"/>
    </location>
    <ligand>
        <name>Zn(2+)</name>
        <dbReference type="ChEBI" id="CHEBI:29105"/>
        <note>catalytic</note>
    </ligand>
</feature>
<dbReference type="AlphaFoldDB" id="A0A8S1CT56"/>
<evidence type="ECO:0000256" key="8">
    <source>
        <dbReference type="PIRSR" id="PIRSR627057-2"/>
    </source>
</evidence>
<dbReference type="Gene3D" id="3.30.2010.10">
    <property type="entry name" value="Metalloproteases ('zincins'), catalytic domain"/>
    <property type="match status" value="1"/>
</dbReference>
<dbReference type="PANTHER" id="PTHR10120">
    <property type="entry name" value="CAAX PRENYL PROTEASE 1"/>
    <property type="match status" value="1"/>
</dbReference>
<keyword evidence="3 9" id="KW-0378">Hydrolase</keyword>
<dbReference type="GO" id="GO:0046872">
    <property type="term" value="F:metal ion binding"/>
    <property type="evidence" value="ECO:0007669"/>
    <property type="project" value="UniProtKB-UniRule"/>
</dbReference>
<feature type="binding site" evidence="8">
    <location>
        <position position="389"/>
    </location>
    <ligand>
        <name>Zn(2+)</name>
        <dbReference type="ChEBI" id="CHEBI:29105"/>
        <note>catalytic</note>
    </ligand>
</feature>
<keyword evidence="2 8" id="KW-0479">Metal-binding</keyword>
<dbReference type="CDD" id="cd07343">
    <property type="entry name" value="M48A_Zmpste24p_like"/>
    <property type="match status" value="1"/>
</dbReference>
<evidence type="ECO:0000313" key="12">
    <source>
        <dbReference type="EMBL" id="CAB3368465.1"/>
    </source>
</evidence>